<gene>
    <name evidence="1" type="ORF">DPMN_154391</name>
</gene>
<sequence length="86" mass="10187">MDSFFNTRLYIAFVLKIKCLQTLLVFDFLRLDKDGAFLLLSGRKKEVTAASVRDLLQFKYPEGNRRHYDEKTVQGFRKFLQATKYN</sequence>
<name>A0A9D4J6X8_DREPO</name>
<keyword evidence="2" id="KW-1185">Reference proteome</keyword>
<dbReference type="Proteomes" id="UP000828390">
    <property type="component" value="Unassembled WGS sequence"/>
</dbReference>
<protein>
    <submittedName>
        <fullName evidence="1">Uncharacterized protein</fullName>
    </submittedName>
</protein>
<evidence type="ECO:0000313" key="1">
    <source>
        <dbReference type="EMBL" id="KAH3800750.1"/>
    </source>
</evidence>
<organism evidence="1 2">
    <name type="scientific">Dreissena polymorpha</name>
    <name type="common">Zebra mussel</name>
    <name type="synonym">Mytilus polymorpha</name>
    <dbReference type="NCBI Taxonomy" id="45954"/>
    <lineage>
        <taxon>Eukaryota</taxon>
        <taxon>Metazoa</taxon>
        <taxon>Spiralia</taxon>
        <taxon>Lophotrochozoa</taxon>
        <taxon>Mollusca</taxon>
        <taxon>Bivalvia</taxon>
        <taxon>Autobranchia</taxon>
        <taxon>Heteroconchia</taxon>
        <taxon>Euheterodonta</taxon>
        <taxon>Imparidentia</taxon>
        <taxon>Neoheterodontei</taxon>
        <taxon>Myida</taxon>
        <taxon>Dreissenoidea</taxon>
        <taxon>Dreissenidae</taxon>
        <taxon>Dreissena</taxon>
    </lineage>
</organism>
<evidence type="ECO:0000313" key="2">
    <source>
        <dbReference type="Proteomes" id="UP000828390"/>
    </source>
</evidence>
<proteinExistence type="predicted"/>
<dbReference type="AlphaFoldDB" id="A0A9D4J6X8"/>
<accession>A0A9D4J6X8</accession>
<reference evidence="1" key="1">
    <citation type="journal article" date="2019" name="bioRxiv">
        <title>The Genome of the Zebra Mussel, Dreissena polymorpha: A Resource for Invasive Species Research.</title>
        <authorList>
            <person name="McCartney M.A."/>
            <person name="Auch B."/>
            <person name="Kono T."/>
            <person name="Mallez S."/>
            <person name="Zhang Y."/>
            <person name="Obille A."/>
            <person name="Becker A."/>
            <person name="Abrahante J.E."/>
            <person name="Garbe J."/>
            <person name="Badalamenti J.P."/>
            <person name="Herman A."/>
            <person name="Mangelson H."/>
            <person name="Liachko I."/>
            <person name="Sullivan S."/>
            <person name="Sone E.D."/>
            <person name="Koren S."/>
            <person name="Silverstein K.A.T."/>
            <person name="Beckman K.B."/>
            <person name="Gohl D.M."/>
        </authorList>
    </citation>
    <scope>NUCLEOTIDE SEQUENCE</scope>
    <source>
        <strain evidence="1">Duluth1</strain>
        <tissue evidence="1">Whole animal</tissue>
    </source>
</reference>
<dbReference type="EMBL" id="JAIWYP010000007">
    <property type="protein sequence ID" value="KAH3800750.1"/>
    <property type="molecule type" value="Genomic_DNA"/>
</dbReference>
<reference evidence="1" key="2">
    <citation type="submission" date="2020-11" db="EMBL/GenBank/DDBJ databases">
        <authorList>
            <person name="McCartney M.A."/>
            <person name="Auch B."/>
            <person name="Kono T."/>
            <person name="Mallez S."/>
            <person name="Becker A."/>
            <person name="Gohl D.M."/>
            <person name="Silverstein K.A.T."/>
            <person name="Koren S."/>
            <person name="Bechman K.B."/>
            <person name="Herman A."/>
            <person name="Abrahante J.E."/>
            <person name="Garbe J."/>
        </authorList>
    </citation>
    <scope>NUCLEOTIDE SEQUENCE</scope>
    <source>
        <strain evidence="1">Duluth1</strain>
        <tissue evidence="1">Whole animal</tissue>
    </source>
</reference>
<comment type="caution">
    <text evidence="1">The sequence shown here is derived from an EMBL/GenBank/DDBJ whole genome shotgun (WGS) entry which is preliminary data.</text>
</comment>